<gene>
    <name evidence="2" type="ORF">LIER_42363</name>
</gene>
<evidence type="ECO:0000313" key="3">
    <source>
        <dbReference type="Proteomes" id="UP001454036"/>
    </source>
</evidence>
<dbReference type="Proteomes" id="UP001454036">
    <property type="component" value="Unassembled WGS sequence"/>
</dbReference>
<name>A0AAV3RNL2_LITER</name>
<dbReference type="AlphaFoldDB" id="A0AAV3RNL2"/>
<dbReference type="InterPro" id="IPR008999">
    <property type="entry name" value="Actin-crosslinking"/>
</dbReference>
<evidence type="ECO:0000313" key="2">
    <source>
        <dbReference type="EMBL" id="GAA0183238.1"/>
    </source>
</evidence>
<evidence type="ECO:0000259" key="1">
    <source>
        <dbReference type="Pfam" id="PF04601"/>
    </source>
</evidence>
<reference evidence="2 3" key="1">
    <citation type="submission" date="2024-01" db="EMBL/GenBank/DDBJ databases">
        <title>The complete chloroplast genome sequence of Lithospermum erythrorhizon: insights into the phylogenetic relationship among Boraginaceae species and the maternal lineages of purple gromwells.</title>
        <authorList>
            <person name="Okada T."/>
            <person name="Watanabe K."/>
        </authorList>
    </citation>
    <scope>NUCLEOTIDE SEQUENCE [LARGE SCALE GENOMIC DNA]</scope>
</reference>
<dbReference type="InterPro" id="IPR007679">
    <property type="entry name" value="DUF569"/>
</dbReference>
<dbReference type="FunFam" id="2.80.10.50:FF:000067">
    <property type="entry name" value="BnaC05g19630D protein"/>
    <property type="match status" value="1"/>
</dbReference>
<sequence>MEIFTKTKAVKLKSHIDKYLVAHDDQEHTRQSKNGSSRKSHWIVELVEGNEQMIRLKSCHGKYLTASNEAFLLGMTGKKVVQTIPEYMEDLRVLWKPIKDGFLVKLMAFGGTYLRANGGTPPWRNSVTHDGSYTGSRHNWILWDVEGVMIGEDEVVRDYWSMVSSFSSVSGELSGLDIGSPVVAEYSVQSPKVLLKKVSFSSSYYCFVI</sequence>
<dbReference type="Gene3D" id="2.80.10.50">
    <property type="match status" value="1"/>
</dbReference>
<dbReference type="CDD" id="cd23340">
    <property type="entry name" value="beta-trefoil_FSCN_ACP-like"/>
    <property type="match status" value="1"/>
</dbReference>
<organism evidence="2 3">
    <name type="scientific">Lithospermum erythrorhizon</name>
    <name type="common">Purple gromwell</name>
    <name type="synonym">Lithospermum officinale var. erythrorhizon</name>
    <dbReference type="NCBI Taxonomy" id="34254"/>
    <lineage>
        <taxon>Eukaryota</taxon>
        <taxon>Viridiplantae</taxon>
        <taxon>Streptophyta</taxon>
        <taxon>Embryophyta</taxon>
        <taxon>Tracheophyta</taxon>
        <taxon>Spermatophyta</taxon>
        <taxon>Magnoliopsida</taxon>
        <taxon>eudicotyledons</taxon>
        <taxon>Gunneridae</taxon>
        <taxon>Pentapetalae</taxon>
        <taxon>asterids</taxon>
        <taxon>lamiids</taxon>
        <taxon>Boraginales</taxon>
        <taxon>Boraginaceae</taxon>
        <taxon>Boraginoideae</taxon>
        <taxon>Lithospermeae</taxon>
        <taxon>Lithospermum</taxon>
    </lineage>
</organism>
<protein>
    <recommendedName>
        <fullName evidence="1">DUF569 domain-containing protein</fullName>
    </recommendedName>
</protein>
<proteinExistence type="predicted"/>
<feature type="domain" description="DUF569" evidence="1">
    <location>
        <begin position="1"/>
        <end position="143"/>
    </location>
</feature>
<comment type="caution">
    <text evidence="2">The sequence shown here is derived from an EMBL/GenBank/DDBJ whole genome shotgun (WGS) entry which is preliminary data.</text>
</comment>
<dbReference type="Pfam" id="PF04601">
    <property type="entry name" value="DUF569"/>
    <property type="match status" value="1"/>
</dbReference>
<accession>A0AAV3RNL2</accession>
<keyword evidence="3" id="KW-1185">Reference proteome</keyword>
<dbReference type="PANTHER" id="PTHR31205">
    <property type="entry name" value="ACTIN CROSS-LINKING PROTEIN (DUF569)"/>
    <property type="match status" value="1"/>
</dbReference>
<dbReference type="SUPFAM" id="SSF50405">
    <property type="entry name" value="Actin-crosslinking proteins"/>
    <property type="match status" value="1"/>
</dbReference>
<dbReference type="EMBL" id="BAABME010029129">
    <property type="protein sequence ID" value="GAA0183238.1"/>
    <property type="molecule type" value="Genomic_DNA"/>
</dbReference>
<dbReference type="PANTHER" id="PTHR31205:SF93">
    <property type="entry name" value="DUF569 DOMAIN-CONTAINING PROTEIN"/>
    <property type="match status" value="1"/>
</dbReference>